<accession>A0ABY6QIL9</accession>
<sequence>MPAPVEKFKGAGQAVLHAERIKANDELLMANLRKQAPISVAEAAKRLIDAESLVKAGVISTGPNASRVARDAFISAGITGLVSAPINVGAYAGSAAAGESIKSSYTPGVLPPPFLPGAANSPKPATVAVAPTQSSTVSTSPDPLSQRLDEVEMKLLGMASTVMFALGDTSSVFTKDENWPSEHGARLNNMEKLLGVAEQHFKKAARQNALVFKPYKPGEAIPTEPKERLDLMERKLERMVDTFEKLRYLAAMKDSENKAGNSTVA</sequence>
<dbReference type="RefSeq" id="WP_266246934.1">
    <property type="nucleotide sequence ID" value="NZ_CP112866.1"/>
</dbReference>
<organism evidence="1 2">
    <name type="scientific">Pseudomonas quebecensis</name>
    <dbReference type="NCBI Taxonomy" id="2995174"/>
    <lineage>
        <taxon>Bacteria</taxon>
        <taxon>Pseudomonadati</taxon>
        <taxon>Pseudomonadota</taxon>
        <taxon>Gammaproteobacteria</taxon>
        <taxon>Pseudomonadales</taxon>
        <taxon>Pseudomonadaceae</taxon>
        <taxon>Pseudomonas</taxon>
    </lineage>
</organism>
<reference evidence="1" key="1">
    <citation type="submission" date="2022-11" db="EMBL/GenBank/DDBJ databases">
        <title>Taxonomic description of a new Pseudomonas species.</title>
        <authorList>
            <person name="Tambong J.T."/>
        </authorList>
    </citation>
    <scope>NUCLEOTIDE SEQUENCE</scope>
    <source>
        <strain evidence="1">S1Bt42</strain>
    </source>
</reference>
<gene>
    <name evidence="1" type="ORF">OSC50_02220</name>
</gene>
<keyword evidence="2" id="KW-1185">Reference proteome</keyword>
<name>A0ABY6QIL9_9PSED</name>
<evidence type="ECO:0000313" key="2">
    <source>
        <dbReference type="Proteomes" id="UP001164116"/>
    </source>
</evidence>
<dbReference type="Proteomes" id="UP001164116">
    <property type="component" value="Chromosome"/>
</dbReference>
<protein>
    <submittedName>
        <fullName evidence="1">Uncharacterized protein</fullName>
    </submittedName>
</protein>
<evidence type="ECO:0000313" key="1">
    <source>
        <dbReference type="EMBL" id="UZW19194.1"/>
    </source>
</evidence>
<proteinExistence type="predicted"/>
<dbReference type="EMBL" id="CP112866">
    <property type="protein sequence ID" value="UZW19194.1"/>
    <property type="molecule type" value="Genomic_DNA"/>
</dbReference>